<reference evidence="2 3" key="1">
    <citation type="submission" date="2015-07" db="EMBL/GenBank/DDBJ databases">
        <title>Draft Genome Sequence of Malassezia furfur CBS1878 and Malassezia pachydermatis CBS1879.</title>
        <authorList>
            <person name="Triana S."/>
            <person name="Ohm R."/>
            <person name="Gonzalez A."/>
            <person name="DeCock H."/>
            <person name="Restrepo S."/>
            <person name="Celis A."/>
        </authorList>
    </citation>
    <scope>NUCLEOTIDE SEQUENCE [LARGE SCALE GENOMIC DNA]</scope>
    <source>
        <strain evidence="2 3">CBS 1879</strain>
    </source>
</reference>
<feature type="region of interest" description="Disordered" evidence="1">
    <location>
        <begin position="1"/>
        <end position="72"/>
    </location>
</feature>
<dbReference type="GeneID" id="28727882"/>
<accession>A0A0M9VNF7</accession>
<evidence type="ECO:0000256" key="1">
    <source>
        <dbReference type="SAM" id="MobiDB-lite"/>
    </source>
</evidence>
<keyword evidence="3" id="KW-1185">Reference proteome</keyword>
<sequence length="862" mass="94262">MSIFPHTTTSQHPSTSLPPPVNGDKPSGPPADSVEPPKRFGLRPGVLSFASLGRRGSGTGLQPPMTPPANVSKQLGMPAVAASTDPSHLSQFSLKLNELMNKAFVAPNSAQVSTIAHTGTSPFTGVSISVPRIQNISYGNNRLPNRVRVIEMTRLMVDELHTASTVDPYLLRAVSRTILKTISQFVSRIESQLVSPRTDPTALQIPVSVRGAQPLPAAMEFNLALISLEWIVEESLERCLEGLPPLALLHSPSLLIPTSAEGQAQPPMPSFVYEILSPLREQMEASIIHVVQPLLVNIKSSITTCLLRANAHPFEPQRAPSIVLEPENTSTNKIPWHKELEERLDAAYRLLMLRIVDRCGQDGQAWFISVATHTIWKGLVVLTSRSVFAPASVVEAQFSHTFGRTSSTTPSSAVLNSLLAGEAHAKRVPTPTQLAHALRSVSLTSGHRHRRPVGESMTGTHTPVEKAQDDFEAWSEHFALPANSTDCFVINPLLVAEQLHDLQVLERLMRQFCSQFLDEQHGRPGQRARSSDSENTDRPTLAHGAARSPDEQADMAMLDDTDDTDEDLARAALKEAFSALRSTVIVLRTLLQEPDALQYMSQASLETHPTLSPVALRAFRVIPSLLLVHIAFCRIPPGWVHEQEHETAAGLQLKDEKLPTPPQVFGYSWHEYETTLTGFGTGELVAMSLTECYGPILEQLCRQVDEKCGLAEHESLPASLLSPTVSDISSDGSTDDLPAAMTQSMPTLDAGRPLKTPVTMALPEETGTHRRSRSQSRGSPTLAPRLWRKHPSSGSKFALPHALPPRVSRAHATSSLGRGRQSPRCESQGLPRSTTDTLAHMQRHALLMFENVLQRVVSMHEE</sequence>
<comment type="caution">
    <text evidence="2">The sequence shown here is derived from an EMBL/GenBank/DDBJ whole genome shotgun (WGS) entry which is preliminary data.</text>
</comment>
<organism evidence="2 3">
    <name type="scientific">Malassezia pachydermatis</name>
    <dbReference type="NCBI Taxonomy" id="77020"/>
    <lineage>
        <taxon>Eukaryota</taxon>
        <taxon>Fungi</taxon>
        <taxon>Dikarya</taxon>
        <taxon>Basidiomycota</taxon>
        <taxon>Ustilaginomycotina</taxon>
        <taxon>Malasseziomycetes</taxon>
        <taxon>Malasseziales</taxon>
        <taxon>Malasseziaceae</taxon>
        <taxon>Malassezia</taxon>
    </lineage>
</organism>
<dbReference type="EMBL" id="LGAV01000007">
    <property type="protein sequence ID" value="KOS13275.1"/>
    <property type="molecule type" value="Genomic_DNA"/>
</dbReference>
<protein>
    <submittedName>
        <fullName evidence="2">Uncharacterized protein</fullName>
    </submittedName>
</protein>
<evidence type="ECO:0000313" key="2">
    <source>
        <dbReference type="EMBL" id="KOS13275.1"/>
    </source>
</evidence>
<evidence type="ECO:0000313" key="3">
    <source>
        <dbReference type="Proteomes" id="UP000037751"/>
    </source>
</evidence>
<feature type="compositionally biased region" description="Low complexity" evidence="1">
    <location>
        <begin position="1"/>
        <end position="15"/>
    </location>
</feature>
<dbReference type="STRING" id="77020.A0A0M9VNF7"/>
<dbReference type="VEuPathDB" id="FungiDB:Malapachy_1503"/>
<feature type="compositionally biased region" description="Polar residues" evidence="1">
    <location>
        <begin position="722"/>
        <end position="732"/>
    </location>
</feature>
<feature type="region of interest" description="Disordered" evidence="1">
    <location>
        <begin position="519"/>
        <end position="553"/>
    </location>
</feature>
<proteinExistence type="predicted"/>
<dbReference type="RefSeq" id="XP_017990907.1">
    <property type="nucleotide sequence ID" value="XM_018136007.1"/>
</dbReference>
<dbReference type="AlphaFoldDB" id="A0A0M9VNF7"/>
<feature type="region of interest" description="Disordered" evidence="1">
    <location>
        <begin position="722"/>
        <end position="833"/>
    </location>
</feature>
<name>A0A0M9VNF7_9BASI</name>
<dbReference type="OrthoDB" id="1734943at2759"/>
<dbReference type="Proteomes" id="UP000037751">
    <property type="component" value="Unassembled WGS sequence"/>
</dbReference>
<gene>
    <name evidence="2" type="ORF">Malapachy_1503</name>
</gene>